<reference evidence="2 3" key="1">
    <citation type="submission" date="2019-03" db="EMBL/GenBank/DDBJ databases">
        <title>Diversity of the mouse oral microbiome.</title>
        <authorList>
            <person name="Joseph S."/>
            <person name="Aduse-Opoku J."/>
            <person name="Curtis M."/>
            <person name="Wade W."/>
            <person name="Hashim A."/>
        </authorList>
    </citation>
    <scope>NUCLEOTIDE SEQUENCE [LARGE SCALE GENOMIC DNA]</scope>
    <source>
        <strain evidence="2 3">WM131</strain>
    </source>
</reference>
<dbReference type="PANTHER" id="PTHR42855">
    <property type="entry name" value="ABC TRANSPORTER ATP-BINDING SUBUNIT"/>
    <property type="match status" value="1"/>
</dbReference>
<evidence type="ECO:0000313" key="2">
    <source>
        <dbReference type="EMBL" id="TFU98217.1"/>
    </source>
</evidence>
<keyword evidence="2" id="KW-0547">Nucleotide-binding</keyword>
<dbReference type="GO" id="GO:0016887">
    <property type="term" value="F:ATP hydrolysis activity"/>
    <property type="evidence" value="ECO:0007669"/>
    <property type="project" value="InterPro"/>
</dbReference>
<dbReference type="RefSeq" id="WP_135181622.1">
    <property type="nucleotide sequence ID" value="NZ_SPPD01000004.1"/>
</dbReference>
<protein>
    <submittedName>
        <fullName evidence="2">ABC-F family ATP-binding cassette domain-containing protein</fullName>
    </submittedName>
</protein>
<dbReference type="GO" id="GO:0005524">
    <property type="term" value="F:ATP binding"/>
    <property type="evidence" value="ECO:0007669"/>
    <property type="project" value="UniProtKB-KW"/>
</dbReference>
<dbReference type="PANTHER" id="PTHR42855:SF2">
    <property type="entry name" value="DRUG RESISTANCE ABC TRANSPORTER,ATP-BINDING PROTEIN"/>
    <property type="match status" value="1"/>
</dbReference>
<dbReference type="EMBL" id="SPPD01000004">
    <property type="protein sequence ID" value="TFU98217.1"/>
    <property type="molecule type" value="Genomic_DNA"/>
</dbReference>
<dbReference type="Proteomes" id="UP000297253">
    <property type="component" value="Unassembled WGS sequence"/>
</dbReference>
<accession>A0A4Y9JBJ5</accession>
<dbReference type="AlphaFoldDB" id="A0A4Y9JBJ5"/>
<comment type="caution">
    <text evidence="2">The sequence shown here is derived from an EMBL/GenBank/DDBJ whole genome shotgun (WGS) entry which is preliminary data.</text>
</comment>
<dbReference type="InterPro" id="IPR003439">
    <property type="entry name" value="ABC_transporter-like_ATP-bd"/>
</dbReference>
<gene>
    <name evidence="2" type="ORF">E4T82_04215</name>
</gene>
<proteinExistence type="predicted"/>
<feature type="domain" description="ABC transporter" evidence="1">
    <location>
        <begin position="80"/>
        <end position="193"/>
    </location>
</feature>
<dbReference type="InterPro" id="IPR051309">
    <property type="entry name" value="ABCF_ATPase"/>
</dbReference>
<dbReference type="SUPFAM" id="SSF52540">
    <property type="entry name" value="P-loop containing nucleoside triphosphate hydrolases"/>
    <property type="match status" value="1"/>
</dbReference>
<sequence length="224" mass="25332">MGSYDSQSKSMAKAAKAIENRIEKMVKPNKPQNKRILKFKSIGYLEKNVHSLIRIEEGVLRSDFRELFSYPIIEVRFTDKIILEGRNKTGKTTFVEALYNKGVAGYYSPDLSIAYFKQNIRNLDDELSILENVMSTSAQDKKTIINLIAKTGIAYEKINCKVKYLSGGEKVKVSLVKVLSCDANLLILDEPTNFLDLVALEAVEEFLNSYKGAFILISHDSYLL</sequence>
<dbReference type="OrthoDB" id="9760950at2"/>
<evidence type="ECO:0000259" key="1">
    <source>
        <dbReference type="Pfam" id="PF00005"/>
    </source>
</evidence>
<keyword evidence="2" id="KW-0067">ATP-binding</keyword>
<dbReference type="Gene3D" id="3.40.50.300">
    <property type="entry name" value="P-loop containing nucleotide triphosphate hydrolases"/>
    <property type="match status" value="1"/>
</dbReference>
<name>A0A4Y9JBJ5_9STRE</name>
<dbReference type="Pfam" id="PF00005">
    <property type="entry name" value="ABC_tran"/>
    <property type="match status" value="1"/>
</dbReference>
<organism evidence="2 3">
    <name type="scientific">Streptococcus cuniculi</name>
    <dbReference type="NCBI Taxonomy" id="1432788"/>
    <lineage>
        <taxon>Bacteria</taxon>
        <taxon>Bacillati</taxon>
        <taxon>Bacillota</taxon>
        <taxon>Bacilli</taxon>
        <taxon>Lactobacillales</taxon>
        <taxon>Streptococcaceae</taxon>
        <taxon>Streptococcus</taxon>
    </lineage>
</organism>
<evidence type="ECO:0000313" key="3">
    <source>
        <dbReference type="Proteomes" id="UP000297253"/>
    </source>
</evidence>
<dbReference type="InterPro" id="IPR027417">
    <property type="entry name" value="P-loop_NTPase"/>
</dbReference>